<dbReference type="AlphaFoldDB" id="F2U306"/>
<evidence type="ECO:0000256" key="5">
    <source>
        <dbReference type="ARBA" id="ARBA00023136"/>
    </source>
</evidence>
<dbReference type="KEGG" id="sre:PTSG_02687"/>
<proteinExistence type="inferred from homology"/>
<evidence type="ECO:0000256" key="7">
    <source>
        <dbReference type="SAM" id="MobiDB-lite"/>
    </source>
</evidence>
<evidence type="ECO:0000256" key="8">
    <source>
        <dbReference type="SAM" id="Phobius"/>
    </source>
</evidence>
<name>F2U306_SALR5</name>
<reference evidence="9" key="1">
    <citation type="submission" date="2009-08" db="EMBL/GenBank/DDBJ databases">
        <title>Annotation of Salpingoeca rosetta.</title>
        <authorList>
            <consortium name="The Broad Institute Genome Sequencing Platform"/>
            <person name="Russ C."/>
            <person name="Cuomo C."/>
            <person name="Burger G."/>
            <person name="Gray M.W."/>
            <person name="Holland P.W.H."/>
            <person name="King N."/>
            <person name="Lang F.B.F."/>
            <person name="Roger A.J."/>
            <person name="Ruiz-Trillo I."/>
            <person name="Young S.K."/>
            <person name="Zeng Q."/>
            <person name="Gargeya S."/>
            <person name="Alvarado L."/>
            <person name="Berlin A."/>
            <person name="Chapman S.B."/>
            <person name="Chen Z."/>
            <person name="Freedman E."/>
            <person name="Gellesch M."/>
            <person name="Goldberg J."/>
            <person name="Griggs A."/>
            <person name="Gujja S."/>
            <person name="Heilman E."/>
            <person name="Heiman D."/>
            <person name="Howarth C."/>
            <person name="Mehta T."/>
            <person name="Neiman D."/>
            <person name="Pearson M."/>
            <person name="Roberts A."/>
            <person name="Saif S."/>
            <person name="Shea T."/>
            <person name="Shenoy N."/>
            <person name="Sisk P."/>
            <person name="Stolte C."/>
            <person name="Sykes S."/>
            <person name="White J."/>
            <person name="Yandava C."/>
            <person name="Haas B."/>
            <person name="Nusbaum C."/>
            <person name="Birren B."/>
        </authorList>
    </citation>
    <scope>NUCLEOTIDE SEQUENCE [LARGE SCALE GENOMIC DNA]</scope>
    <source>
        <strain evidence="9">ATCC 50818</strain>
    </source>
</reference>
<evidence type="ECO:0000256" key="2">
    <source>
        <dbReference type="ARBA" id="ARBA00010532"/>
    </source>
</evidence>
<dbReference type="InterPro" id="IPR002159">
    <property type="entry name" value="CD36_fam"/>
</dbReference>
<dbReference type="EMBL" id="GL832960">
    <property type="protein sequence ID" value="EGD82000.1"/>
    <property type="molecule type" value="Genomic_DNA"/>
</dbReference>
<keyword evidence="10" id="KW-1185">Reference proteome</keyword>
<protein>
    <submittedName>
        <fullName evidence="9">Uncharacterized protein</fullName>
    </submittedName>
</protein>
<dbReference type="RefSeq" id="XP_004996183.1">
    <property type="nucleotide sequence ID" value="XM_004996126.1"/>
</dbReference>
<evidence type="ECO:0000256" key="3">
    <source>
        <dbReference type="ARBA" id="ARBA00022692"/>
    </source>
</evidence>
<sequence>MCCPSVNLRVHSVPKLKAYENITSDGFYLPLLRVDEHGAATDDLVKQWKSQVGLAVKARDAIHIGGIIAGPVVLALCLALVIAVRLKNSSGDGADDLFGGRVNTHEQTPLMDDDGYARD</sequence>
<keyword evidence="5 8" id="KW-0472">Membrane</keyword>
<dbReference type="InParanoid" id="F2U306"/>
<keyword evidence="3 8" id="KW-0812">Transmembrane</keyword>
<dbReference type="GeneID" id="16076770"/>
<feature type="region of interest" description="Disordered" evidence="7">
    <location>
        <begin position="89"/>
        <end position="119"/>
    </location>
</feature>
<keyword evidence="4 8" id="KW-1133">Transmembrane helix</keyword>
<dbReference type="Pfam" id="PF01130">
    <property type="entry name" value="CD36"/>
    <property type="match status" value="1"/>
</dbReference>
<evidence type="ECO:0000313" key="9">
    <source>
        <dbReference type="EMBL" id="EGD82000.1"/>
    </source>
</evidence>
<gene>
    <name evidence="9" type="ORF">PTSG_02687</name>
</gene>
<feature type="transmembrane region" description="Helical" evidence="8">
    <location>
        <begin position="61"/>
        <end position="84"/>
    </location>
</feature>
<evidence type="ECO:0000256" key="4">
    <source>
        <dbReference type="ARBA" id="ARBA00022989"/>
    </source>
</evidence>
<evidence type="ECO:0000256" key="6">
    <source>
        <dbReference type="ARBA" id="ARBA00023180"/>
    </source>
</evidence>
<organism evidence="10">
    <name type="scientific">Salpingoeca rosetta (strain ATCC 50818 / BSB-021)</name>
    <dbReference type="NCBI Taxonomy" id="946362"/>
    <lineage>
        <taxon>Eukaryota</taxon>
        <taxon>Choanoflagellata</taxon>
        <taxon>Craspedida</taxon>
        <taxon>Salpingoecidae</taxon>
        <taxon>Salpingoeca</taxon>
    </lineage>
</organism>
<evidence type="ECO:0000313" key="10">
    <source>
        <dbReference type="Proteomes" id="UP000007799"/>
    </source>
</evidence>
<keyword evidence="6" id="KW-0325">Glycoprotein</keyword>
<dbReference type="Proteomes" id="UP000007799">
    <property type="component" value="Unassembled WGS sequence"/>
</dbReference>
<accession>F2U306</accession>
<comment type="similarity">
    <text evidence="2">Belongs to the CD36 family.</text>
</comment>
<dbReference type="GO" id="GO:0016020">
    <property type="term" value="C:membrane"/>
    <property type="evidence" value="ECO:0007669"/>
    <property type="project" value="UniProtKB-SubCell"/>
</dbReference>
<evidence type="ECO:0000256" key="1">
    <source>
        <dbReference type="ARBA" id="ARBA00004370"/>
    </source>
</evidence>
<comment type="subcellular location">
    <subcellularLocation>
        <location evidence="1">Membrane</location>
    </subcellularLocation>
</comment>